<keyword evidence="3" id="KW-1185">Reference proteome</keyword>
<sequence>MMGTGRVSCLSTLTATEHRVHACSRCASEASSKWYVLFILIWLFLPCLLPLFSPSHGHTPRHSHGRWYRLSIRLPFHRFHSPSAFSHPSLSSLSFDPPFGTFSLFLFFVFCIQPSSQHQGSPASLHLHLAITRQLNR</sequence>
<dbReference type="Proteomes" id="UP001278500">
    <property type="component" value="Unassembled WGS sequence"/>
</dbReference>
<evidence type="ECO:0000313" key="2">
    <source>
        <dbReference type="EMBL" id="KAK3352140.1"/>
    </source>
</evidence>
<evidence type="ECO:0000313" key="3">
    <source>
        <dbReference type="Proteomes" id="UP001278500"/>
    </source>
</evidence>
<protein>
    <submittedName>
        <fullName evidence="2">Uncharacterized protein</fullName>
    </submittedName>
</protein>
<keyword evidence="1" id="KW-0472">Membrane</keyword>
<proteinExistence type="predicted"/>
<comment type="caution">
    <text evidence="2">The sequence shown here is derived from an EMBL/GenBank/DDBJ whole genome shotgun (WGS) entry which is preliminary data.</text>
</comment>
<gene>
    <name evidence="2" type="ORF">B0H65DRAFT_460016</name>
</gene>
<dbReference type="AlphaFoldDB" id="A0AAE0JM84"/>
<keyword evidence="1" id="KW-0812">Transmembrane</keyword>
<dbReference type="RefSeq" id="XP_062685435.1">
    <property type="nucleotide sequence ID" value="XM_062826500.1"/>
</dbReference>
<evidence type="ECO:0000256" key="1">
    <source>
        <dbReference type="SAM" id="Phobius"/>
    </source>
</evidence>
<keyword evidence="1" id="KW-1133">Transmembrane helix</keyword>
<dbReference type="GeneID" id="87863654"/>
<feature type="transmembrane region" description="Helical" evidence="1">
    <location>
        <begin position="32"/>
        <end position="52"/>
    </location>
</feature>
<reference evidence="2" key="1">
    <citation type="journal article" date="2023" name="Mol. Phylogenet. Evol.">
        <title>Genome-scale phylogeny and comparative genomics of the fungal order Sordariales.</title>
        <authorList>
            <person name="Hensen N."/>
            <person name="Bonometti L."/>
            <person name="Westerberg I."/>
            <person name="Brannstrom I.O."/>
            <person name="Guillou S."/>
            <person name="Cros-Aarteil S."/>
            <person name="Calhoun S."/>
            <person name="Haridas S."/>
            <person name="Kuo A."/>
            <person name="Mondo S."/>
            <person name="Pangilinan J."/>
            <person name="Riley R."/>
            <person name="LaButti K."/>
            <person name="Andreopoulos B."/>
            <person name="Lipzen A."/>
            <person name="Chen C."/>
            <person name="Yan M."/>
            <person name="Daum C."/>
            <person name="Ng V."/>
            <person name="Clum A."/>
            <person name="Steindorff A."/>
            <person name="Ohm R.A."/>
            <person name="Martin F."/>
            <person name="Silar P."/>
            <person name="Natvig D.O."/>
            <person name="Lalanne C."/>
            <person name="Gautier V."/>
            <person name="Ament-Velasquez S.L."/>
            <person name="Kruys A."/>
            <person name="Hutchinson M.I."/>
            <person name="Powell A.J."/>
            <person name="Barry K."/>
            <person name="Miller A.N."/>
            <person name="Grigoriev I.V."/>
            <person name="Debuchy R."/>
            <person name="Gladieux P."/>
            <person name="Hiltunen Thoren M."/>
            <person name="Johannesson H."/>
        </authorList>
    </citation>
    <scope>NUCLEOTIDE SEQUENCE</scope>
    <source>
        <strain evidence="2">CBS 560.94</strain>
    </source>
</reference>
<accession>A0AAE0JM84</accession>
<organism evidence="2 3">
    <name type="scientific">Neurospora tetraspora</name>
    <dbReference type="NCBI Taxonomy" id="94610"/>
    <lineage>
        <taxon>Eukaryota</taxon>
        <taxon>Fungi</taxon>
        <taxon>Dikarya</taxon>
        <taxon>Ascomycota</taxon>
        <taxon>Pezizomycotina</taxon>
        <taxon>Sordariomycetes</taxon>
        <taxon>Sordariomycetidae</taxon>
        <taxon>Sordariales</taxon>
        <taxon>Sordariaceae</taxon>
        <taxon>Neurospora</taxon>
    </lineage>
</organism>
<reference evidence="2" key="2">
    <citation type="submission" date="2023-06" db="EMBL/GenBank/DDBJ databases">
        <authorList>
            <consortium name="Lawrence Berkeley National Laboratory"/>
            <person name="Haridas S."/>
            <person name="Hensen N."/>
            <person name="Bonometti L."/>
            <person name="Westerberg I."/>
            <person name="Brannstrom I.O."/>
            <person name="Guillou S."/>
            <person name="Cros-Aarteil S."/>
            <person name="Calhoun S."/>
            <person name="Kuo A."/>
            <person name="Mondo S."/>
            <person name="Pangilinan J."/>
            <person name="Riley R."/>
            <person name="Labutti K."/>
            <person name="Andreopoulos B."/>
            <person name="Lipzen A."/>
            <person name="Chen C."/>
            <person name="Yanf M."/>
            <person name="Daum C."/>
            <person name="Ng V."/>
            <person name="Clum A."/>
            <person name="Steindorff A."/>
            <person name="Ohm R."/>
            <person name="Martin F."/>
            <person name="Silar P."/>
            <person name="Natvig D."/>
            <person name="Lalanne C."/>
            <person name="Gautier V."/>
            <person name="Ament-Velasquez S.L."/>
            <person name="Kruys A."/>
            <person name="Hutchinson M.I."/>
            <person name="Powell A.J."/>
            <person name="Barry K."/>
            <person name="Miller A.N."/>
            <person name="Grigoriev I.V."/>
            <person name="Debuchy R."/>
            <person name="Gladieux P."/>
            <person name="Thoren M.H."/>
            <person name="Johannesson H."/>
        </authorList>
    </citation>
    <scope>NUCLEOTIDE SEQUENCE</scope>
    <source>
        <strain evidence="2">CBS 560.94</strain>
    </source>
</reference>
<name>A0AAE0JM84_9PEZI</name>
<dbReference type="EMBL" id="JAUEPP010000002">
    <property type="protein sequence ID" value="KAK3352140.1"/>
    <property type="molecule type" value="Genomic_DNA"/>
</dbReference>